<sequence length="139" mass="15901">MGKKFQLTGASVILYKDSQVLLQQRNDNKCWGYHGGRVELGEIVEDAARREVLEETGLTVHSMNLFGVYSGPDLYHKYPDGNEAYIIDVVFFSNDFSGELKRQETEVDALQWFDMNSIPDNLSPPIRRALLDFVSRHQC</sequence>
<dbReference type="CDD" id="cd04677">
    <property type="entry name" value="NUDIX_Hydrolase"/>
    <property type="match status" value="1"/>
</dbReference>
<evidence type="ECO:0000313" key="5">
    <source>
        <dbReference type="EMBL" id="HJB37211.1"/>
    </source>
</evidence>
<accession>A0A9D2LX12</accession>
<comment type="similarity">
    <text evidence="3">Belongs to the Nudix hydrolase family.</text>
</comment>
<comment type="caution">
    <text evidence="5">The sequence shown here is derived from an EMBL/GenBank/DDBJ whole genome shotgun (WGS) entry which is preliminary data.</text>
</comment>
<evidence type="ECO:0000313" key="6">
    <source>
        <dbReference type="Proteomes" id="UP000824214"/>
    </source>
</evidence>
<dbReference type="EMBL" id="DWXZ01000076">
    <property type="protein sequence ID" value="HJB37211.1"/>
    <property type="molecule type" value="Genomic_DNA"/>
</dbReference>
<dbReference type="InterPro" id="IPR000086">
    <property type="entry name" value="NUDIX_hydrolase_dom"/>
</dbReference>
<dbReference type="Pfam" id="PF00293">
    <property type="entry name" value="NUDIX"/>
    <property type="match status" value="1"/>
</dbReference>
<dbReference type="PROSITE" id="PS51462">
    <property type="entry name" value="NUDIX"/>
    <property type="match status" value="1"/>
</dbReference>
<reference evidence="5" key="1">
    <citation type="journal article" date="2021" name="PeerJ">
        <title>Extensive microbial diversity within the chicken gut microbiome revealed by metagenomics and culture.</title>
        <authorList>
            <person name="Gilroy R."/>
            <person name="Ravi A."/>
            <person name="Getino M."/>
            <person name="Pursley I."/>
            <person name="Horton D.L."/>
            <person name="Alikhan N.F."/>
            <person name="Baker D."/>
            <person name="Gharbi K."/>
            <person name="Hall N."/>
            <person name="Watson M."/>
            <person name="Adriaenssens E.M."/>
            <person name="Foster-Nyarko E."/>
            <person name="Jarju S."/>
            <person name="Secka A."/>
            <person name="Antonio M."/>
            <person name="Oren A."/>
            <person name="Chaudhuri R.R."/>
            <person name="La Ragione R."/>
            <person name="Hildebrand F."/>
            <person name="Pallen M.J."/>
        </authorList>
    </citation>
    <scope>NUCLEOTIDE SEQUENCE</scope>
    <source>
        <strain evidence="5">ChiBcolR8-3208</strain>
    </source>
</reference>
<reference evidence="5" key="2">
    <citation type="submission" date="2021-04" db="EMBL/GenBank/DDBJ databases">
        <authorList>
            <person name="Gilroy R."/>
        </authorList>
    </citation>
    <scope>NUCLEOTIDE SEQUENCE</scope>
    <source>
        <strain evidence="5">ChiBcolR8-3208</strain>
    </source>
</reference>
<protein>
    <submittedName>
        <fullName evidence="5">NUDIX domain-containing protein</fullName>
    </submittedName>
</protein>
<dbReference type="PANTHER" id="PTHR43046:SF2">
    <property type="entry name" value="8-OXO-DGTP DIPHOSPHATASE-RELATED"/>
    <property type="match status" value="1"/>
</dbReference>
<proteinExistence type="inferred from homology"/>
<dbReference type="InterPro" id="IPR020476">
    <property type="entry name" value="Nudix_hydrolase"/>
</dbReference>
<dbReference type="Gene3D" id="3.90.79.10">
    <property type="entry name" value="Nucleoside Triphosphate Pyrophosphohydrolase"/>
    <property type="match status" value="1"/>
</dbReference>
<dbReference type="PROSITE" id="PS00893">
    <property type="entry name" value="NUDIX_BOX"/>
    <property type="match status" value="1"/>
</dbReference>
<evidence type="ECO:0000256" key="3">
    <source>
        <dbReference type="RuleBase" id="RU003476"/>
    </source>
</evidence>
<dbReference type="InterPro" id="IPR020084">
    <property type="entry name" value="NUDIX_hydrolase_CS"/>
</dbReference>
<evidence type="ECO:0000259" key="4">
    <source>
        <dbReference type="PROSITE" id="PS51462"/>
    </source>
</evidence>
<name>A0A9D2LX12_9FIRM</name>
<dbReference type="AlphaFoldDB" id="A0A9D2LX12"/>
<comment type="cofactor">
    <cofactor evidence="1">
        <name>Mg(2+)</name>
        <dbReference type="ChEBI" id="CHEBI:18420"/>
    </cofactor>
</comment>
<dbReference type="Proteomes" id="UP000824214">
    <property type="component" value="Unassembled WGS sequence"/>
</dbReference>
<dbReference type="PANTHER" id="PTHR43046">
    <property type="entry name" value="GDP-MANNOSE MANNOSYL HYDROLASE"/>
    <property type="match status" value="1"/>
</dbReference>
<dbReference type="InterPro" id="IPR015797">
    <property type="entry name" value="NUDIX_hydrolase-like_dom_sf"/>
</dbReference>
<organism evidence="5 6">
    <name type="scientific">Candidatus Acutalibacter ornithocaccae</name>
    <dbReference type="NCBI Taxonomy" id="2838416"/>
    <lineage>
        <taxon>Bacteria</taxon>
        <taxon>Bacillati</taxon>
        <taxon>Bacillota</taxon>
        <taxon>Clostridia</taxon>
        <taxon>Eubacteriales</taxon>
        <taxon>Acutalibacteraceae</taxon>
        <taxon>Acutalibacter</taxon>
    </lineage>
</organism>
<dbReference type="GO" id="GO:0016787">
    <property type="term" value="F:hydrolase activity"/>
    <property type="evidence" value="ECO:0007669"/>
    <property type="project" value="UniProtKB-KW"/>
</dbReference>
<dbReference type="PRINTS" id="PR00502">
    <property type="entry name" value="NUDIXFAMILY"/>
</dbReference>
<evidence type="ECO:0000256" key="1">
    <source>
        <dbReference type="ARBA" id="ARBA00001946"/>
    </source>
</evidence>
<feature type="domain" description="Nudix hydrolase" evidence="4">
    <location>
        <begin position="5"/>
        <end position="135"/>
    </location>
</feature>
<evidence type="ECO:0000256" key="2">
    <source>
        <dbReference type="ARBA" id="ARBA00022801"/>
    </source>
</evidence>
<dbReference type="SUPFAM" id="SSF55811">
    <property type="entry name" value="Nudix"/>
    <property type="match status" value="1"/>
</dbReference>
<keyword evidence="2 3" id="KW-0378">Hydrolase</keyword>
<gene>
    <name evidence="5" type="ORF">H9942_03985</name>
</gene>